<reference evidence="3 4" key="1">
    <citation type="submission" date="2016-10" db="EMBL/GenBank/DDBJ databases">
        <authorList>
            <person name="Varghese N."/>
            <person name="Submissions S."/>
        </authorList>
    </citation>
    <scope>NUCLEOTIDE SEQUENCE [LARGE SCALE GENOMIC DNA]</scope>
    <source>
        <strain evidence="3 4">DSM 18839</strain>
    </source>
</reference>
<protein>
    <submittedName>
        <fullName evidence="3">Ribulose-5-phosphate 4-epimerase/Fuculose-1-phosphate aldolase</fullName>
    </submittedName>
</protein>
<sequence length="257" mass="28417">MNEMSKPASHADTVQQLRVDLACALRWAARMGMNEGVDNHFSAAVPEPDGSIKGDKFLINPFGWHWSEITASSLVLCDVDGTVLEGSETVEATAFCIHSRIHINHPNAAVVLHTHQPYATALTLLEGGRLEMVEQNALMFDDRIAYDDDYEGLALATEEGDRMAAQMDGKPILMLASHGVMVSGPTVADAFNDLYYLERACMFQVHAKSTGGTLRRIGDNVRARVKGQMETERKAVADRHFTALRRMLDREEPGYRA</sequence>
<comment type="similarity">
    <text evidence="1">Belongs to the aldolase class II family.</text>
</comment>
<dbReference type="SUPFAM" id="SSF53639">
    <property type="entry name" value="AraD/HMP-PK domain-like"/>
    <property type="match status" value="1"/>
</dbReference>
<dbReference type="NCBIfam" id="NF005451">
    <property type="entry name" value="PRK07044.1"/>
    <property type="match status" value="1"/>
</dbReference>
<dbReference type="PANTHER" id="PTHR10672">
    <property type="entry name" value="ADDUCIN"/>
    <property type="match status" value="1"/>
</dbReference>
<organism evidence="3 4">
    <name type="scientific">Thalassobaculum litoreum DSM 18839</name>
    <dbReference type="NCBI Taxonomy" id="1123362"/>
    <lineage>
        <taxon>Bacteria</taxon>
        <taxon>Pseudomonadati</taxon>
        <taxon>Pseudomonadota</taxon>
        <taxon>Alphaproteobacteria</taxon>
        <taxon>Rhodospirillales</taxon>
        <taxon>Thalassobaculaceae</taxon>
        <taxon>Thalassobaculum</taxon>
    </lineage>
</organism>
<dbReference type="InterPro" id="IPR001303">
    <property type="entry name" value="Aldolase_II/adducin_N"/>
</dbReference>
<evidence type="ECO:0000313" key="4">
    <source>
        <dbReference type="Proteomes" id="UP000198615"/>
    </source>
</evidence>
<keyword evidence="4" id="KW-1185">Reference proteome</keyword>
<dbReference type="SMART" id="SM01007">
    <property type="entry name" value="Aldolase_II"/>
    <property type="match status" value="1"/>
</dbReference>
<dbReference type="GO" id="GO:0005856">
    <property type="term" value="C:cytoskeleton"/>
    <property type="evidence" value="ECO:0007669"/>
    <property type="project" value="TreeGrafter"/>
</dbReference>
<dbReference type="AlphaFoldDB" id="A0A8G2BLI6"/>
<evidence type="ECO:0000256" key="1">
    <source>
        <dbReference type="ARBA" id="ARBA00037961"/>
    </source>
</evidence>
<proteinExistence type="inferred from homology"/>
<dbReference type="Gene3D" id="3.40.225.10">
    <property type="entry name" value="Class II aldolase/adducin N-terminal domain"/>
    <property type="match status" value="1"/>
</dbReference>
<dbReference type="EMBL" id="FNBW01000008">
    <property type="protein sequence ID" value="SDF96076.1"/>
    <property type="molecule type" value="Genomic_DNA"/>
</dbReference>
<dbReference type="Proteomes" id="UP000198615">
    <property type="component" value="Unassembled WGS sequence"/>
</dbReference>
<evidence type="ECO:0000313" key="3">
    <source>
        <dbReference type="EMBL" id="SDF96076.1"/>
    </source>
</evidence>
<dbReference type="RefSeq" id="WP_245701982.1">
    <property type="nucleotide sequence ID" value="NZ_FNBW01000008.1"/>
</dbReference>
<dbReference type="NCBIfam" id="NF005068">
    <property type="entry name" value="PRK06486.1"/>
    <property type="match status" value="1"/>
</dbReference>
<gene>
    <name evidence="3" type="ORF">SAMN05660686_02914</name>
</gene>
<accession>A0A8G2BLI6</accession>
<name>A0A8G2BLI6_9PROT</name>
<dbReference type="GO" id="GO:0051015">
    <property type="term" value="F:actin filament binding"/>
    <property type="evidence" value="ECO:0007669"/>
    <property type="project" value="TreeGrafter"/>
</dbReference>
<dbReference type="InterPro" id="IPR036409">
    <property type="entry name" value="Aldolase_II/adducin_N_sf"/>
</dbReference>
<dbReference type="InterPro" id="IPR051017">
    <property type="entry name" value="Aldolase-II_Adducin_sf"/>
</dbReference>
<comment type="caution">
    <text evidence="3">The sequence shown here is derived from an EMBL/GenBank/DDBJ whole genome shotgun (WGS) entry which is preliminary data.</text>
</comment>
<feature type="domain" description="Class II aldolase/adducin N-terminal" evidence="2">
    <location>
        <begin position="19"/>
        <end position="205"/>
    </location>
</feature>
<dbReference type="PANTHER" id="PTHR10672:SF3">
    <property type="entry name" value="PROTEIN HU-LI TAI SHAO"/>
    <property type="match status" value="1"/>
</dbReference>
<evidence type="ECO:0000259" key="2">
    <source>
        <dbReference type="SMART" id="SM01007"/>
    </source>
</evidence>
<dbReference type="Pfam" id="PF00596">
    <property type="entry name" value="Aldolase_II"/>
    <property type="match status" value="1"/>
</dbReference>